<keyword evidence="3" id="KW-0812">Transmembrane</keyword>
<reference evidence="5 6" key="1">
    <citation type="submission" date="2016-03" db="EMBL/GenBank/DDBJ databases">
        <authorList>
            <person name="Ploux O."/>
        </authorList>
    </citation>
    <scope>NUCLEOTIDE SEQUENCE [LARGE SCALE GENOMIC DNA]</scope>
    <source>
        <strain evidence="5 6">UAMH 11012</strain>
    </source>
</reference>
<dbReference type="AlphaFoldDB" id="A0A1L7XRR9"/>
<feature type="coiled-coil region" evidence="1">
    <location>
        <begin position="181"/>
        <end position="208"/>
    </location>
</feature>
<feature type="transmembrane region" description="Helical" evidence="3">
    <location>
        <begin position="395"/>
        <end position="412"/>
    </location>
</feature>
<protein>
    <recommendedName>
        <fullName evidence="4">DUF6594 domain-containing protein</fullName>
    </recommendedName>
</protein>
<feature type="region of interest" description="Disordered" evidence="2">
    <location>
        <begin position="84"/>
        <end position="110"/>
    </location>
</feature>
<dbReference type="OrthoDB" id="5416037at2759"/>
<dbReference type="InterPro" id="IPR046529">
    <property type="entry name" value="DUF6594"/>
</dbReference>
<feature type="transmembrane region" description="Helical" evidence="3">
    <location>
        <begin position="367"/>
        <end position="389"/>
    </location>
</feature>
<feature type="compositionally biased region" description="Polar residues" evidence="2">
    <location>
        <begin position="89"/>
        <end position="103"/>
    </location>
</feature>
<evidence type="ECO:0000256" key="1">
    <source>
        <dbReference type="SAM" id="Coils"/>
    </source>
</evidence>
<proteinExistence type="predicted"/>
<keyword evidence="3" id="KW-0472">Membrane</keyword>
<dbReference type="PANTHER" id="PTHR34502">
    <property type="entry name" value="DUF6594 DOMAIN-CONTAINING PROTEIN-RELATED"/>
    <property type="match status" value="1"/>
</dbReference>
<dbReference type="STRING" id="576137.A0A1L7XRR9"/>
<feature type="domain" description="DUF6594" evidence="4">
    <location>
        <begin position="154"/>
        <end position="407"/>
    </location>
</feature>
<dbReference type="Pfam" id="PF20237">
    <property type="entry name" value="DUF6594"/>
    <property type="match status" value="1"/>
</dbReference>
<accession>A0A1L7XRR9</accession>
<keyword evidence="3" id="KW-1133">Transmembrane helix</keyword>
<evidence type="ECO:0000259" key="4">
    <source>
        <dbReference type="Pfam" id="PF20237"/>
    </source>
</evidence>
<keyword evidence="1" id="KW-0175">Coiled coil</keyword>
<feature type="region of interest" description="Disordered" evidence="2">
    <location>
        <begin position="1"/>
        <end position="33"/>
    </location>
</feature>
<evidence type="ECO:0000256" key="2">
    <source>
        <dbReference type="SAM" id="MobiDB-lite"/>
    </source>
</evidence>
<evidence type="ECO:0000313" key="5">
    <source>
        <dbReference type="EMBL" id="CZR67627.1"/>
    </source>
</evidence>
<keyword evidence="6" id="KW-1185">Reference proteome</keyword>
<organism evidence="5 6">
    <name type="scientific">Phialocephala subalpina</name>
    <dbReference type="NCBI Taxonomy" id="576137"/>
    <lineage>
        <taxon>Eukaryota</taxon>
        <taxon>Fungi</taxon>
        <taxon>Dikarya</taxon>
        <taxon>Ascomycota</taxon>
        <taxon>Pezizomycotina</taxon>
        <taxon>Leotiomycetes</taxon>
        <taxon>Helotiales</taxon>
        <taxon>Mollisiaceae</taxon>
        <taxon>Phialocephala</taxon>
        <taxon>Phialocephala fortinii species complex</taxon>
    </lineage>
</organism>
<sequence length="421" mass="48215">MPLHQGSKRKSAANVERRVDADPRNNASPLAIPRDMVVTTLQPSLSLVDQGTNTTDSNPRIWRSDTEACYVMFEDTQRSHELQDFGKAPSNTTSNPLEPTSAPTKRKRTKFSCLPVSRRKHKPKYDFQTQPQALPSQHLTRSEVDEKPWKYIGYPGYCSFIASENDFFMLRRFASVSARIALSLQDQVVVLEERLNELDWKYSRKEEEDINNGSFRDDDDERSEVLEELRLAILKYNEFVLQQAEIKKHPTASSQDVQSLQIWHWNHQNRAIDPSEASYLSHPLDLFSVVPKEKTPLRRLLERWKTFRIHWLWKEEKAPELPLYDKENVNYISDKKIDTFITVLIIVVGMAMLIAPMWVLEYLSKPVAKLGTITAFVVVFLGCVSYASVAKPFEVLAATAAYSAVLMVFLQLNNPNPPASG</sequence>
<dbReference type="EMBL" id="FJOG01000045">
    <property type="protein sequence ID" value="CZR67627.1"/>
    <property type="molecule type" value="Genomic_DNA"/>
</dbReference>
<gene>
    <name evidence="5" type="ORF">PAC_17526</name>
</gene>
<feature type="transmembrane region" description="Helical" evidence="3">
    <location>
        <begin position="340"/>
        <end position="360"/>
    </location>
</feature>
<evidence type="ECO:0000313" key="6">
    <source>
        <dbReference type="Proteomes" id="UP000184330"/>
    </source>
</evidence>
<dbReference type="PANTHER" id="PTHR34502:SF4">
    <property type="entry name" value="DUF6594 DOMAIN-CONTAINING PROTEIN"/>
    <property type="match status" value="1"/>
</dbReference>
<name>A0A1L7XRR9_9HELO</name>
<evidence type="ECO:0000256" key="3">
    <source>
        <dbReference type="SAM" id="Phobius"/>
    </source>
</evidence>
<feature type="compositionally biased region" description="Basic residues" evidence="2">
    <location>
        <begin position="1"/>
        <end position="11"/>
    </location>
</feature>
<dbReference type="Proteomes" id="UP000184330">
    <property type="component" value="Unassembled WGS sequence"/>
</dbReference>